<comment type="caution">
    <text evidence="1">The sequence shown here is derived from an EMBL/GenBank/DDBJ whole genome shotgun (WGS) entry which is preliminary data.</text>
</comment>
<name>A0A1B7KY70_9ENTR</name>
<dbReference type="STRING" id="1691903.A9B99_17210"/>
<organism evidence="1 2">
    <name type="scientific">Mangrovibacter phragmitis</name>
    <dbReference type="NCBI Taxonomy" id="1691903"/>
    <lineage>
        <taxon>Bacteria</taxon>
        <taxon>Pseudomonadati</taxon>
        <taxon>Pseudomonadota</taxon>
        <taxon>Gammaproteobacteria</taxon>
        <taxon>Enterobacterales</taxon>
        <taxon>Enterobacteriaceae</taxon>
        <taxon>Mangrovibacter</taxon>
    </lineage>
</organism>
<sequence>MNMPLTDMPLEELIRTARSYTTSMTPITTYTEIMHELINRIDALRVLGKVLVNENAAIKCMNDCLAEELRVHQPAGAEMHLIWKRCETPLTDEAITAIRAEGVGMFAEEMAAQHTKLQSGGYFDRQVAIYGKVSELAESFATQLRQGVKDGRAY</sequence>
<protein>
    <submittedName>
        <fullName evidence="1">Uncharacterized protein</fullName>
    </submittedName>
</protein>
<accession>A0A1B7KY70</accession>
<dbReference type="AlphaFoldDB" id="A0A1B7KY70"/>
<gene>
    <name evidence="1" type="ORF">A9B99_17210</name>
</gene>
<reference evidence="2" key="1">
    <citation type="submission" date="2016-05" db="EMBL/GenBank/DDBJ databases">
        <authorList>
            <person name="Behera P."/>
            <person name="Vaishampayan P."/>
            <person name="Singh N."/>
            <person name="Raina V."/>
            <person name="Suar M."/>
            <person name="Pattnaik A."/>
            <person name="Rastogi G."/>
        </authorList>
    </citation>
    <scope>NUCLEOTIDE SEQUENCE [LARGE SCALE GENOMIC DNA]</scope>
    <source>
        <strain evidence="2">MP23</strain>
    </source>
</reference>
<keyword evidence="2" id="KW-1185">Reference proteome</keyword>
<dbReference type="Proteomes" id="UP000078225">
    <property type="component" value="Unassembled WGS sequence"/>
</dbReference>
<proteinExistence type="predicted"/>
<evidence type="ECO:0000313" key="2">
    <source>
        <dbReference type="Proteomes" id="UP000078225"/>
    </source>
</evidence>
<dbReference type="OrthoDB" id="6615224at2"/>
<dbReference type="RefSeq" id="WP_064601304.1">
    <property type="nucleotide sequence ID" value="NZ_LYRP01000050.1"/>
</dbReference>
<evidence type="ECO:0000313" key="1">
    <source>
        <dbReference type="EMBL" id="OAT74925.1"/>
    </source>
</evidence>
<dbReference type="EMBL" id="LYRP01000050">
    <property type="protein sequence ID" value="OAT74925.1"/>
    <property type="molecule type" value="Genomic_DNA"/>
</dbReference>